<dbReference type="InterPro" id="IPR052225">
    <property type="entry name" value="Ser/Arg_repetitive_matrix"/>
</dbReference>
<gene>
    <name evidence="4" type="ORF">ZIOFF_029987</name>
</gene>
<feature type="compositionally biased region" description="Basic and acidic residues" evidence="2">
    <location>
        <begin position="551"/>
        <end position="565"/>
    </location>
</feature>
<comment type="caution">
    <text evidence="4">The sequence shown here is derived from an EMBL/GenBank/DDBJ whole genome shotgun (WGS) entry which is preliminary data.</text>
</comment>
<dbReference type="PANTHER" id="PTHR23148:SF0">
    <property type="entry name" value="SERINE_ARGININE REPETITIVE MATRIX PROTEIN 1"/>
    <property type="match status" value="1"/>
</dbReference>
<feature type="compositionally biased region" description="Basic and acidic residues" evidence="2">
    <location>
        <begin position="459"/>
        <end position="476"/>
    </location>
</feature>
<feature type="compositionally biased region" description="Basic residues" evidence="2">
    <location>
        <begin position="657"/>
        <end position="670"/>
    </location>
</feature>
<feature type="compositionally biased region" description="Polar residues" evidence="2">
    <location>
        <begin position="567"/>
        <end position="583"/>
    </location>
</feature>
<keyword evidence="5" id="KW-1185">Reference proteome</keyword>
<feature type="compositionally biased region" description="Basic and acidic residues" evidence="2">
    <location>
        <begin position="528"/>
        <end position="544"/>
    </location>
</feature>
<dbReference type="AlphaFoldDB" id="A0A8J5GQB3"/>
<feature type="compositionally biased region" description="Basic residues" evidence="2">
    <location>
        <begin position="315"/>
        <end position="353"/>
    </location>
</feature>
<dbReference type="Gene3D" id="1.20.1390.10">
    <property type="entry name" value="PWI domain"/>
    <property type="match status" value="1"/>
</dbReference>
<dbReference type="Pfam" id="PF01480">
    <property type="entry name" value="PWI"/>
    <property type="match status" value="1"/>
</dbReference>
<feature type="compositionally biased region" description="Basic residues" evidence="2">
    <location>
        <begin position="202"/>
        <end position="211"/>
    </location>
</feature>
<evidence type="ECO:0000313" key="5">
    <source>
        <dbReference type="Proteomes" id="UP000734854"/>
    </source>
</evidence>
<protein>
    <recommendedName>
        <fullName evidence="3">PWI domain-containing protein</fullName>
    </recommendedName>
</protein>
<dbReference type="InterPro" id="IPR002483">
    <property type="entry name" value="PWI_dom"/>
</dbReference>
<feature type="compositionally biased region" description="Basic and acidic residues" evidence="2">
    <location>
        <begin position="671"/>
        <end position="690"/>
    </location>
</feature>
<dbReference type="GO" id="GO:0048024">
    <property type="term" value="P:regulation of mRNA splicing, via spliceosome"/>
    <property type="evidence" value="ECO:0007669"/>
    <property type="project" value="TreeGrafter"/>
</dbReference>
<dbReference type="SUPFAM" id="SSF101233">
    <property type="entry name" value="PWI domain"/>
    <property type="match status" value="1"/>
</dbReference>
<feature type="compositionally biased region" description="Basic and acidic residues" evidence="2">
    <location>
        <begin position="80"/>
        <end position="91"/>
    </location>
</feature>
<feature type="compositionally biased region" description="Basic residues" evidence="2">
    <location>
        <begin position="239"/>
        <end position="262"/>
    </location>
</feature>
<feature type="compositionally biased region" description="Low complexity" evidence="2">
    <location>
        <begin position="369"/>
        <end position="379"/>
    </location>
</feature>
<feature type="compositionally biased region" description="Basic and acidic residues" evidence="2">
    <location>
        <begin position="51"/>
        <end position="61"/>
    </location>
</feature>
<sequence>MQGVDGKQIQIQLTGFLEKNTGKFMKELWGLLLSAQDNASGVPQQFLDAKQEEMRKRKDVEAGNSRSANAISGSSSRHSQSKDSRLQLEERGTEIEKSPVVKRRHLQQLVLAYAFYYWSHEALSLTSSPSLSFSKSDSKSGSLKEGRSRSASVSSQSRSRSPSKQYHSPPRNSISLERRYKSPARRSISPRHRYSPRNNRSPPRHISHYARQRSPSTPRHGSPLSGRKYLYGRRSPLSLRHRSPPSRRRSPIQNRRRSPSPRRRWDSPSPRLRRDSPSPERCRRSPSPGYRRRSPSPIRRKRSPLPARRGSPSLAHRRRTSPPRRRISPSPSHHRRSPPSRHRRSPSPSRQRRSPSPVRHMSPVRRRSSPPQQYRSLSPKRLSSDPSRQGQGRSPRGYGANAQLSQPSRKSHSPNRNHRGSIREIDSRTNGFDTRRLEDDYASKRAGEGRSSSHTASHKVLDEHTGSKRNIPDRILRKLPGSSKSPSQDSRDQIDIDDDDDHRMLPENSSRRSVSPSNSRRTNLRSNRLSEDATTKQFDKRMPHDSMGINNDKEKADVIREDAYHDINSTSKKGIQSHPSNVKSKSDDEWNSGVDISRRNVSQVLQSQIGIEYGPQRGVRGEKHSSGDRQSLTLSPSDAEMQPKTRHYKEETDEHKHRSSEKKRHKRSDKHKRDSDNTSHSDSDIEDKKEIKRRRKDERRLRKEEKRRRRQERHHKRLERHSEKHKTKIADTVTPPSDFEKDCNDDGAASIKGHYSSDNAFETESEEKQLEIELRKKALESLRARKATMRRGLSKPWSKLIIWQLK</sequence>
<feature type="region of interest" description="Disordered" evidence="2">
    <location>
        <begin position="128"/>
        <end position="595"/>
    </location>
</feature>
<evidence type="ECO:0000259" key="3">
    <source>
        <dbReference type="PROSITE" id="PS51025"/>
    </source>
</evidence>
<dbReference type="Proteomes" id="UP000734854">
    <property type="component" value="Unassembled WGS sequence"/>
</dbReference>
<feature type="compositionally biased region" description="Basic residues" evidence="2">
    <location>
        <begin position="290"/>
        <end position="303"/>
    </location>
</feature>
<feature type="compositionally biased region" description="Low complexity" evidence="2">
    <location>
        <begin position="149"/>
        <end position="163"/>
    </location>
</feature>
<dbReference type="GO" id="GO:0005681">
    <property type="term" value="C:spliceosomal complex"/>
    <property type="evidence" value="ECO:0007669"/>
    <property type="project" value="TreeGrafter"/>
</dbReference>
<dbReference type="InterPro" id="IPR036483">
    <property type="entry name" value="PWI_dom_sf"/>
</dbReference>
<evidence type="ECO:0000256" key="2">
    <source>
        <dbReference type="SAM" id="MobiDB-lite"/>
    </source>
</evidence>
<dbReference type="PROSITE" id="PS51025">
    <property type="entry name" value="PWI"/>
    <property type="match status" value="1"/>
</dbReference>
<feature type="compositionally biased region" description="Polar residues" evidence="2">
    <location>
        <begin position="164"/>
        <end position="175"/>
    </location>
</feature>
<feature type="region of interest" description="Disordered" evidence="2">
    <location>
        <begin position="51"/>
        <end position="91"/>
    </location>
</feature>
<feature type="compositionally biased region" description="Low complexity" evidence="2">
    <location>
        <begin position="63"/>
        <end position="78"/>
    </location>
</feature>
<keyword evidence="1" id="KW-0507">mRNA processing</keyword>
<evidence type="ECO:0000256" key="1">
    <source>
        <dbReference type="ARBA" id="ARBA00022664"/>
    </source>
</evidence>
<feature type="compositionally biased region" description="Basic and acidic residues" evidence="2">
    <location>
        <begin position="136"/>
        <end position="148"/>
    </location>
</feature>
<feature type="compositionally biased region" description="Basic residues" evidence="2">
    <location>
        <begin position="409"/>
        <end position="420"/>
    </location>
</feature>
<feature type="compositionally biased region" description="Basic and acidic residues" evidence="2">
    <location>
        <begin position="272"/>
        <end position="283"/>
    </location>
</feature>
<feature type="compositionally biased region" description="Basic residues" evidence="2">
    <location>
        <begin position="705"/>
        <end position="727"/>
    </location>
</feature>
<accession>A0A8J5GQB3</accession>
<feature type="domain" description="PWI" evidence="3">
    <location>
        <begin position="1"/>
        <end position="49"/>
    </location>
</feature>
<dbReference type="GO" id="GO:0003723">
    <property type="term" value="F:RNA binding"/>
    <property type="evidence" value="ECO:0007669"/>
    <property type="project" value="TreeGrafter"/>
</dbReference>
<name>A0A8J5GQB3_ZINOF</name>
<organism evidence="4 5">
    <name type="scientific">Zingiber officinale</name>
    <name type="common">Ginger</name>
    <name type="synonym">Amomum zingiber</name>
    <dbReference type="NCBI Taxonomy" id="94328"/>
    <lineage>
        <taxon>Eukaryota</taxon>
        <taxon>Viridiplantae</taxon>
        <taxon>Streptophyta</taxon>
        <taxon>Embryophyta</taxon>
        <taxon>Tracheophyta</taxon>
        <taxon>Spermatophyta</taxon>
        <taxon>Magnoliopsida</taxon>
        <taxon>Liliopsida</taxon>
        <taxon>Zingiberales</taxon>
        <taxon>Zingiberaceae</taxon>
        <taxon>Zingiber</taxon>
    </lineage>
</organism>
<feature type="compositionally biased region" description="Basic residues" evidence="2">
    <location>
        <begin position="181"/>
        <end position="195"/>
    </location>
</feature>
<evidence type="ECO:0000313" key="4">
    <source>
        <dbReference type="EMBL" id="KAG6511908.1"/>
    </source>
</evidence>
<dbReference type="EMBL" id="JACMSC010000008">
    <property type="protein sequence ID" value="KAG6511908.1"/>
    <property type="molecule type" value="Genomic_DNA"/>
</dbReference>
<dbReference type="PANTHER" id="PTHR23148">
    <property type="entry name" value="SERINE/ARGININE REGULATED NUCLEAR MATRIX PROTEIN"/>
    <property type="match status" value="1"/>
</dbReference>
<feature type="region of interest" description="Disordered" evidence="2">
    <location>
        <begin position="607"/>
        <end position="745"/>
    </location>
</feature>
<dbReference type="GO" id="GO:0006397">
    <property type="term" value="P:mRNA processing"/>
    <property type="evidence" value="ECO:0007669"/>
    <property type="project" value="UniProtKB-KW"/>
</dbReference>
<proteinExistence type="predicted"/>
<feature type="compositionally biased region" description="Low complexity" evidence="2">
    <location>
        <begin position="511"/>
        <end position="527"/>
    </location>
</feature>
<reference evidence="4 5" key="1">
    <citation type="submission" date="2020-08" db="EMBL/GenBank/DDBJ databases">
        <title>Plant Genome Project.</title>
        <authorList>
            <person name="Zhang R.-G."/>
        </authorList>
    </citation>
    <scope>NUCLEOTIDE SEQUENCE [LARGE SCALE GENOMIC DNA]</scope>
    <source>
        <tissue evidence="4">Rhizome</tissue>
    </source>
</reference>
<feature type="compositionally biased region" description="Basic and acidic residues" evidence="2">
    <location>
        <begin position="421"/>
        <end position="448"/>
    </location>
</feature>